<dbReference type="OrthoDB" id="269227at2759"/>
<evidence type="ECO:0000313" key="3">
    <source>
        <dbReference type="EMBL" id="KAB7493784.1"/>
    </source>
</evidence>
<dbReference type="InterPro" id="IPR012132">
    <property type="entry name" value="GMC_OxRdtase"/>
</dbReference>
<dbReference type="InterPro" id="IPR000172">
    <property type="entry name" value="GMC_OxRdtase_N"/>
</dbReference>
<dbReference type="GO" id="GO:0050660">
    <property type="term" value="F:flavin adenine dinucleotide binding"/>
    <property type="evidence" value="ECO:0007669"/>
    <property type="project" value="InterPro"/>
</dbReference>
<name>A0A5N5SHU1_9CRUS</name>
<comment type="similarity">
    <text evidence="1">Belongs to the GMC oxidoreductase family.</text>
</comment>
<organism evidence="3 4">
    <name type="scientific">Armadillidium nasatum</name>
    <dbReference type="NCBI Taxonomy" id="96803"/>
    <lineage>
        <taxon>Eukaryota</taxon>
        <taxon>Metazoa</taxon>
        <taxon>Ecdysozoa</taxon>
        <taxon>Arthropoda</taxon>
        <taxon>Crustacea</taxon>
        <taxon>Multicrustacea</taxon>
        <taxon>Malacostraca</taxon>
        <taxon>Eumalacostraca</taxon>
        <taxon>Peracarida</taxon>
        <taxon>Isopoda</taxon>
        <taxon>Oniscidea</taxon>
        <taxon>Crinocheta</taxon>
        <taxon>Armadillidiidae</taxon>
        <taxon>Armadillidium</taxon>
    </lineage>
</organism>
<comment type="caution">
    <text evidence="3">The sequence shown here is derived from an EMBL/GenBank/DDBJ whole genome shotgun (WGS) entry which is preliminary data.</text>
</comment>
<proteinExistence type="inferred from homology"/>
<dbReference type="EMBL" id="SEYY01024906">
    <property type="protein sequence ID" value="KAB7493784.1"/>
    <property type="molecule type" value="Genomic_DNA"/>
</dbReference>
<dbReference type="InterPro" id="IPR036188">
    <property type="entry name" value="FAD/NAD-bd_sf"/>
</dbReference>
<evidence type="ECO:0000259" key="2">
    <source>
        <dbReference type="PROSITE" id="PS00624"/>
    </source>
</evidence>
<dbReference type="PROSITE" id="PS00624">
    <property type="entry name" value="GMC_OXRED_2"/>
    <property type="match status" value="1"/>
</dbReference>
<reference evidence="3 4" key="1">
    <citation type="journal article" date="2019" name="PLoS Biol.">
        <title>Sex chromosomes control vertical transmission of feminizing Wolbachia symbionts in an isopod.</title>
        <authorList>
            <person name="Becking T."/>
            <person name="Chebbi M.A."/>
            <person name="Giraud I."/>
            <person name="Moumen B."/>
            <person name="Laverre T."/>
            <person name="Caubet Y."/>
            <person name="Peccoud J."/>
            <person name="Gilbert C."/>
            <person name="Cordaux R."/>
        </authorList>
    </citation>
    <scope>NUCLEOTIDE SEQUENCE [LARGE SCALE GENOMIC DNA]</scope>
    <source>
        <strain evidence="3">ANa2</strain>
        <tissue evidence="3">Whole body excluding digestive tract and cuticle</tissue>
    </source>
</reference>
<dbReference type="Gene3D" id="3.50.50.60">
    <property type="entry name" value="FAD/NAD(P)-binding domain"/>
    <property type="match status" value="1"/>
</dbReference>
<gene>
    <name evidence="3" type="ORF">Anas_04614</name>
</gene>
<protein>
    <recommendedName>
        <fullName evidence="2">Glucose-methanol-choline oxidoreductase N-terminal domain-containing protein</fullName>
    </recommendedName>
</protein>
<feature type="domain" description="Glucose-methanol-choline oxidoreductase N-terminal" evidence="2">
    <location>
        <begin position="57"/>
        <end position="71"/>
    </location>
</feature>
<dbReference type="Pfam" id="PF00732">
    <property type="entry name" value="GMC_oxred_N"/>
    <property type="match status" value="1"/>
</dbReference>
<dbReference type="AlphaFoldDB" id="A0A5N5SHU1"/>
<dbReference type="SUPFAM" id="SSF51905">
    <property type="entry name" value="FAD/NAD(P)-binding domain"/>
    <property type="match status" value="1"/>
</dbReference>
<dbReference type="PANTHER" id="PTHR11552:SF208">
    <property type="entry name" value="RE36204P-RELATED"/>
    <property type="match status" value="1"/>
</dbReference>
<accession>A0A5N5SHU1</accession>
<evidence type="ECO:0000256" key="1">
    <source>
        <dbReference type="ARBA" id="ARBA00010790"/>
    </source>
</evidence>
<dbReference type="Proteomes" id="UP000326759">
    <property type="component" value="Unassembled WGS sequence"/>
</dbReference>
<evidence type="ECO:0000313" key="4">
    <source>
        <dbReference type="Proteomes" id="UP000326759"/>
    </source>
</evidence>
<dbReference type="GO" id="GO:0016614">
    <property type="term" value="F:oxidoreductase activity, acting on CH-OH group of donors"/>
    <property type="evidence" value="ECO:0007669"/>
    <property type="project" value="InterPro"/>
</dbReference>
<keyword evidence="4" id="KW-1185">Reference proteome</keyword>
<sequence>MASLIQLGLSSDQLPDKQDFWQVLIDPDTKRAYGVRFFRYGEYHDVLARKEVILSAGALNTPKLLMLSGIGPEDHLHNFNKTILFSLFMKNDSILKILSTDSIN</sequence>
<dbReference type="PANTHER" id="PTHR11552">
    <property type="entry name" value="GLUCOSE-METHANOL-CHOLINE GMC OXIDOREDUCTASE"/>
    <property type="match status" value="1"/>
</dbReference>